<sequence>MPFIHLSDIEEKELVPGFTVRFVHTESMTFSYWTVQPGAELPEHSHPHEQVTNMLEGEFRLTVDGESKVIRPGDVVHIPPNAAHGGKAVTECRILDVFHPVREDYRS</sequence>
<evidence type="ECO:0000313" key="3">
    <source>
        <dbReference type="Proteomes" id="UP000288096"/>
    </source>
</evidence>
<dbReference type="Pfam" id="PF07883">
    <property type="entry name" value="Cupin_2"/>
    <property type="match status" value="1"/>
</dbReference>
<name>A0A401FRR8_9BACT</name>
<keyword evidence="3" id="KW-1185">Reference proteome</keyword>
<dbReference type="PANTHER" id="PTHR40112">
    <property type="entry name" value="H2HPP ISOMERASE"/>
    <property type="match status" value="1"/>
</dbReference>
<dbReference type="InterPro" id="IPR052535">
    <property type="entry name" value="Bacilysin_H2HPP_isomerase"/>
</dbReference>
<dbReference type="InterPro" id="IPR025499">
    <property type="entry name" value="KdgF"/>
</dbReference>
<dbReference type="AlphaFoldDB" id="A0A401FRR8"/>
<dbReference type="PANTHER" id="PTHR40112:SF1">
    <property type="entry name" value="H2HPP ISOMERASE"/>
    <property type="match status" value="1"/>
</dbReference>
<protein>
    <submittedName>
        <fullName evidence="2">Cupin</fullName>
    </submittedName>
</protein>
<dbReference type="CDD" id="cd02238">
    <property type="entry name" value="cupin_KdgF"/>
    <property type="match status" value="1"/>
</dbReference>
<reference evidence="3" key="2">
    <citation type="submission" date="2019-01" db="EMBL/GenBank/DDBJ databases">
        <title>Genome sequence of Desulfonema ishimotonii strain Tokyo 01.</title>
        <authorList>
            <person name="Fukui M."/>
        </authorList>
    </citation>
    <scope>NUCLEOTIDE SEQUENCE [LARGE SCALE GENOMIC DNA]</scope>
    <source>
        <strain evidence="3">Tokyo 01</strain>
    </source>
</reference>
<dbReference type="InterPro" id="IPR013096">
    <property type="entry name" value="Cupin_2"/>
</dbReference>
<reference evidence="3" key="1">
    <citation type="submission" date="2017-11" db="EMBL/GenBank/DDBJ databases">
        <authorList>
            <person name="Watanabe M."/>
            <person name="Kojima H."/>
        </authorList>
    </citation>
    <scope>NUCLEOTIDE SEQUENCE [LARGE SCALE GENOMIC DNA]</scope>
    <source>
        <strain evidence="3">Tokyo 01</strain>
    </source>
</reference>
<dbReference type="OrthoDB" id="9811153at2"/>
<dbReference type="SUPFAM" id="SSF51182">
    <property type="entry name" value="RmlC-like cupins"/>
    <property type="match status" value="1"/>
</dbReference>
<accession>A0A401FRR8</accession>
<dbReference type="Gene3D" id="2.60.120.10">
    <property type="entry name" value="Jelly Rolls"/>
    <property type="match status" value="1"/>
</dbReference>
<dbReference type="InterPro" id="IPR014710">
    <property type="entry name" value="RmlC-like_jellyroll"/>
</dbReference>
<dbReference type="InterPro" id="IPR011051">
    <property type="entry name" value="RmlC_Cupin_sf"/>
</dbReference>
<organism evidence="2 3">
    <name type="scientific">Desulfonema ishimotonii</name>
    <dbReference type="NCBI Taxonomy" id="45657"/>
    <lineage>
        <taxon>Bacteria</taxon>
        <taxon>Pseudomonadati</taxon>
        <taxon>Thermodesulfobacteriota</taxon>
        <taxon>Desulfobacteria</taxon>
        <taxon>Desulfobacterales</taxon>
        <taxon>Desulfococcaceae</taxon>
        <taxon>Desulfonema</taxon>
    </lineage>
</organism>
<evidence type="ECO:0000313" key="2">
    <source>
        <dbReference type="EMBL" id="GBC59655.1"/>
    </source>
</evidence>
<dbReference type="RefSeq" id="WP_124327151.1">
    <property type="nucleotide sequence ID" value="NZ_BEXT01000001.1"/>
</dbReference>
<dbReference type="EMBL" id="BEXT01000001">
    <property type="protein sequence ID" value="GBC59655.1"/>
    <property type="molecule type" value="Genomic_DNA"/>
</dbReference>
<proteinExistence type="predicted"/>
<comment type="caution">
    <text evidence="2">The sequence shown here is derived from an EMBL/GenBank/DDBJ whole genome shotgun (WGS) entry which is preliminary data.</text>
</comment>
<gene>
    <name evidence="2" type="ORF">DENIS_0596</name>
</gene>
<dbReference type="Proteomes" id="UP000288096">
    <property type="component" value="Unassembled WGS sequence"/>
</dbReference>
<feature type="domain" description="Cupin type-2" evidence="1">
    <location>
        <begin position="32"/>
        <end position="98"/>
    </location>
</feature>
<evidence type="ECO:0000259" key="1">
    <source>
        <dbReference type="Pfam" id="PF07883"/>
    </source>
</evidence>
<dbReference type="PIRSF" id="PIRSF029883">
    <property type="entry name" value="KdgF"/>
    <property type="match status" value="1"/>
</dbReference>